<proteinExistence type="inferred from homology"/>
<evidence type="ECO:0000256" key="3">
    <source>
        <dbReference type="ARBA" id="ARBA00022490"/>
    </source>
</evidence>
<evidence type="ECO:0000259" key="14">
    <source>
        <dbReference type="Pfam" id="PF01479"/>
    </source>
</evidence>
<evidence type="ECO:0000256" key="13">
    <source>
        <dbReference type="PROSITE-ProRule" id="PRU00182"/>
    </source>
</evidence>
<protein>
    <recommendedName>
        <fullName evidence="9">Ribosomal large subunit pseudouridine synthase D</fullName>
        <ecNumber evidence="8">5.4.99.23</ecNumber>
    </recommendedName>
    <alternativeName>
        <fullName evidence="10">23S rRNA pseudouridine(1911/1915/1917) synthase</fullName>
    </alternativeName>
    <alternativeName>
        <fullName evidence="11">rRNA pseudouridylate synthase D</fullName>
    </alternativeName>
    <alternativeName>
        <fullName evidence="12">rRNA-uridine isomerase D</fullName>
    </alternativeName>
</protein>
<feature type="domain" description="RNA-binding S4" evidence="14">
    <location>
        <begin position="17"/>
        <end position="61"/>
    </location>
</feature>
<dbReference type="GO" id="GO:0005737">
    <property type="term" value="C:cytoplasm"/>
    <property type="evidence" value="ECO:0007669"/>
    <property type="project" value="UniProtKB-SubCell"/>
</dbReference>
<dbReference type="GO" id="GO:0006364">
    <property type="term" value="P:rRNA processing"/>
    <property type="evidence" value="ECO:0007669"/>
    <property type="project" value="UniProtKB-KW"/>
</dbReference>
<name>A0A377HV47_9PAST</name>
<evidence type="ECO:0000256" key="9">
    <source>
        <dbReference type="ARBA" id="ARBA00040039"/>
    </source>
</evidence>
<dbReference type="GO" id="GO:0160140">
    <property type="term" value="F:23S rRNA pseudouridine(1911/1915/1917) synthase activity"/>
    <property type="evidence" value="ECO:0007669"/>
    <property type="project" value="UniProtKB-EC"/>
</dbReference>
<evidence type="ECO:0000256" key="10">
    <source>
        <dbReference type="ARBA" id="ARBA00042264"/>
    </source>
</evidence>
<evidence type="ECO:0000256" key="8">
    <source>
        <dbReference type="ARBA" id="ARBA00038942"/>
    </source>
</evidence>
<evidence type="ECO:0000256" key="1">
    <source>
        <dbReference type="ARBA" id="ARBA00004496"/>
    </source>
</evidence>
<evidence type="ECO:0000256" key="5">
    <source>
        <dbReference type="ARBA" id="ARBA00022884"/>
    </source>
</evidence>
<keyword evidence="15" id="KW-0326">Glycosidase</keyword>
<dbReference type="Gene3D" id="3.10.290.10">
    <property type="entry name" value="RNA-binding S4 domain"/>
    <property type="match status" value="1"/>
</dbReference>
<keyword evidence="16" id="KW-1185">Reference proteome</keyword>
<keyword evidence="4" id="KW-0698">rRNA processing</keyword>
<keyword evidence="6 15" id="KW-0413">Isomerase</keyword>
<evidence type="ECO:0000256" key="2">
    <source>
        <dbReference type="ARBA" id="ARBA00010876"/>
    </source>
</evidence>
<comment type="similarity">
    <text evidence="2">Belongs to the pseudouridine synthase RluA family.</text>
</comment>
<dbReference type="InterPro" id="IPR036986">
    <property type="entry name" value="S4_RNA-bd_sf"/>
</dbReference>
<dbReference type="InterPro" id="IPR002942">
    <property type="entry name" value="S4_RNA-bd"/>
</dbReference>
<comment type="subcellular location">
    <subcellularLocation>
        <location evidence="1">Cytoplasm</location>
    </subcellularLocation>
</comment>
<dbReference type="AlphaFoldDB" id="A0A377HV47"/>
<sequence length="89" mass="10184">MAQVTLSAEVQPQHMGQRLDQTLAELFPDYSRSRLKTWIEDNLVKVNGEIINVARTKVYGGESVGKLRTRADLSLKIYHSILFMKMSIF</sequence>
<evidence type="ECO:0000256" key="4">
    <source>
        <dbReference type="ARBA" id="ARBA00022552"/>
    </source>
</evidence>
<reference evidence="15 16" key="1">
    <citation type="submission" date="2018-06" db="EMBL/GenBank/DDBJ databases">
        <authorList>
            <consortium name="Pathogen Informatics"/>
            <person name="Doyle S."/>
        </authorList>
    </citation>
    <scope>NUCLEOTIDE SEQUENCE [LARGE SCALE GENOMIC DNA]</scope>
    <source>
        <strain evidence="15 16">NCTC1659</strain>
    </source>
</reference>
<dbReference type="Pfam" id="PF01479">
    <property type="entry name" value="S4"/>
    <property type="match status" value="1"/>
</dbReference>
<comment type="catalytic activity">
    <reaction evidence="7">
        <text>uridine(1911/1915/1917) in 23S rRNA = pseudouridine(1911/1915/1917) in 23S rRNA</text>
        <dbReference type="Rhea" id="RHEA:42524"/>
        <dbReference type="Rhea" id="RHEA-COMP:10097"/>
        <dbReference type="Rhea" id="RHEA-COMP:10098"/>
        <dbReference type="ChEBI" id="CHEBI:65314"/>
        <dbReference type="ChEBI" id="CHEBI:65315"/>
        <dbReference type="EC" id="5.4.99.23"/>
    </reaction>
</comment>
<dbReference type="GO" id="GO:0003723">
    <property type="term" value="F:RNA binding"/>
    <property type="evidence" value="ECO:0007669"/>
    <property type="project" value="UniProtKB-KW"/>
</dbReference>
<gene>
    <name evidence="15" type="primary">rluD_2</name>
    <name evidence="15" type="ORF">NCTC1659_01054</name>
</gene>
<dbReference type="FunFam" id="3.10.290.10:FF:000011">
    <property type="entry name" value="Pseudouridine synthase"/>
    <property type="match status" value="1"/>
</dbReference>
<dbReference type="EC" id="5.4.99.23" evidence="8"/>
<evidence type="ECO:0000313" key="16">
    <source>
        <dbReference type="Proteomes" id="UP000254329"/>
    </source>
</evidence>
<keyword evidence="3" id="KW-0963">Cytoplasm</keyword>
<evidence type="ECO:0000256" key="12">
    <source>
        <dbReference type="ARBA" id="ARBA00043148"/>
    </source>
</evidence>
<dbReference type="CDD" id="cd00165">
    <property type="entry name" value="S4"/>
    <property type="match status" value="1"/>
</dbReference>
<keyword evidence="15" id="KW-0378">Hydrolase</keyword>
<keyword evidence="5 13" id="KW-0694">RNA-binding</keyword>
<organism evidence="15 16">
    <name type="scientific">Canicola haemoglobinophilus</name>
    <dbReference type="NCBI Taxonomy" id="733"/>
    <lineage>
        <taxon>Bacteria</taxon>
        <taxon>Pseudomonadati</taxon>
        <taxon>Pseudomonadota</taxon>
        <taxon>Gammaproteobacteria</taxon>
        <taxon>Pasteurellales</taxon>
        <taxon>Pasteurellaceae</taxon>
        <taxon>Canicola</taxon>
    </lineage>
</organism>
<dbReference type="GO" id="GO:0016798">
    <property type="term" value="F:hydrolase activity, acting on glycosyl bonds"/>
    <property type="evidence" value="ECO:0007669"/>
    <property type="project" value="UniProtKB-KW"/>
</dbReference>
<accession>A0A377HV47</accession>
<evidence type="ECO:0000256" key="7">
    <source>
        <dbReference type="ARBA" id="ARBA00036882"/>
    </source>
</evidence>
<dbReference type="SUPFAM" id="SSF55174">
    <property type="entry name" value="Alpha-L RNA-binding motif"/>
    <property type="match status" value="1"/>
</dbReference>
<dbReference type="PROSITE" id="PS50889">
    <property type="entry name" value="S4"/>
    <property type="match status" value="1"/>
</dbReference>
<evidence type="ECO:0000256" key="6">
    <source>
        <dbReference type="ARBA" id="ARBA00023235"/>
    </source>
</evidence>
<evidence type="ECO:0000256" key="11">
    <source>
        <dbReference type="ARBA" id="ARBA00042840"/>
    </source>
</evidence>
<dbReference type="Proteomes" id="UP000254329">
    <property type="component" value="Unassembled WGS sequence"/>
</dbReference>
<dbReference type="EMBL" id="UGHF01000001">
    <property type="protein sequence ID" value="STO59789.1"/>
    <property type="molecule type" value="Genomic_DNA"/>
</dbReference>
<evidence type="ECO:0000313" key="15">
    <source>
        <dbReference type="EMBL" id="STO59789.1"/>
    </source>
</evidence>